<dbReference type="KEGG" id="cput:CONPUDRAFT_50128"/>
<dbReference type="InterPro" id="IPR008030">
    <property type="entry name" value="NmrA-like"/>
</dbReference>
<dbReference type="InterPro" id="IPR051783">
    <property type="entry name" value="NAD(P)-dependent_oxidoreduct"/>
</dbReference>
<dbReference type="GO" id="GO:0004029">
    <property type="term" value="F:aldehyde dehydrogenase (NAD+) activity"/>
    <property type="evidence" value="ECO:0007669"/>
    <property type="project" value="TreeGrafter"/>
</dbReference>
<dbReference type="GO" id="GO:0005737">
    <property type="term" value="C:cytoplasm"/>
    <property type="evidence" value="ECO:0007669"/>
    <property type="project" value="TreeGrafter"/>
</dbReference>
<dbReference type="InterPro" id="IPR036291">
    <property type="entry name" value="NAD(P)-bd_dom_sf"/>
</dbReference>
<dbReference type="PANTHER" id="PTHR48079">
    <property type="entry name" value="PROTEIN YEEZ"/>
    <property type="match status" value="1"/>
</dbReference>
<evidence type="ECO:0000259" key="1">
    <source>
        <dbReference type="Pfam" id="PF05368"/>
    </source>
</evidence>
<organism evidence="2 3">
    <name type="scientific">Coniophora puteana (strain RWD-64-598)</name>
    <name type="common">Brown rot fungus</name>
    <dbReference type="NCBI Taxonomy" id="741705"/>
    <lineage>
        <taxon>Eukaryota</taxon>
        <taxon>Fungi</taxon>
        <taxon>Dikarya</taxon>
        <taxon>Basidiomycota</taxon>
        <taxon>Agaricomycotina</taxon>
        <taxon>Agaricomycetes</taxon>
        <taxon>Agaricomycetidae</taxon>
        <taxon>Boletales</taxon>
        <taxon>Coniophorineae</taxon>
        <taxon>Coniophoraceae</taxon>
        <taxon>Coniophora</taxon>
    </lineage>
</organism>
<dbReference type="SUPFAM" id="SSF51735">
    <property type="entry name" value="NAD(P)-binding Rossmann-fold domains"/>
    <property type="match status" value="1"/>
</dbReference>
<gene>
    <name evidence="2" type="ORF">CONPUDRAFT_50128</name>
</gene>
<evidence type="ECO:0000313" key="2">
    <source>
        <dbReference type="EMBL" id="EIW83626.1"/>
    </source>
</evidence>
<dbReference type="RefSeq" id="XP_007765284.1">
    <property type="nucleotide sequence ID" value="XM_007767094.1"/>
</dbReference>
<dbReference type="OMA" id="ARSWVHI"/>
<keyword evidence="3" id="KW-1185">Reference proteome</keyword>
<sequence>MAKPIIFWVGATGYLGSEALLLLNDYLPKPNSYHVVALVRNATPERVSELKRLYPDIETLQGTLDDEKIIREAAAQADVVINTGDSLHPGCVHGILAGLTTRAKSNTGAPDPIYVHVSSSTILTDGCNGEHVEPTVWTDKDFDVHTKLEADAVHADTEFPIADAGKRSEHRIRTFVMNPALIYGVGSGVQRNSSWLRFWVDTTKETGYSGLYGEGANALGHVHVRDAATALLTVLNAALEGKIQGGKDANYFVSVSKTGQKNWSEVIGNHMHSKGVIKEAGCRPWPEAVTGTRGSLWWLTFGGNQILSSDRLYALGWEPTETKKQSLIDNLPEAVDALLQSK</sequence>
<dbReference type="Pfam" id="PF05368">
    <property type="entry name" value="NmrA"/>
    <property type="match status" value="1"/>
</dbReference>
<dbReference type="Gene3D" id="3.40.50.720">
    <property type="entry name" value="NAD(P)-binding Rossmann-like Domain"/>
    <property type="match status" value="1"/>
</dbReference>
<dbReference type="EMBL" id="JH711575">
    <property type="protein sequence ID" value="EIW83626.1"/>
    <property type="molecule type" value="Genomic_DNA"/>
</dbReference>
<dbReference type="OrthoDB" id="2130169at2759"/>
<name>A0A5M3MWX5_CONPW</name>
<dbReference type="Proteomes" id="UP000053558">
    <property type="component" value="Unassembled WGS sequence"/>
</dbReference>
<dbReference type="PANTHER" id="PTHR48079:SF6">
    <property type="entry name" value="NAD(P)-BINDING DOMAIN-CONTAINING PROTEIN-RELATED"/>
    <property type="match status" value="1"/>
</dbReference>
<dbReference type="GeneID" id="19207379"/>
<evidence type="ECO:0000313" key="3">
    <source>
        <dbReference type="Proteomes" id="UP000053558"/>
    </source>
</evidence>
<comment type="caution">
    <text evidence="2">The sequence shown here is derived from an EMBL/GenBank/DDBJ whole genome shotgun (WGS) entry which is preliminary data.</text>
</comment>
<dbReference type="AlphaFoldDB" id="A0A5M3MWX5"/>
<accession>A0A5M3MWX5</accession>
<proteinExistence type="predicted"/>
<feature type="domain" description="NmrA-like" evidence="1">
    <location>
        <begin position="6"/>
        <end position="82"/>
    </location>
</feature>
<reference evidence="3" key="1">
    <citation type="journal article" date="2012" name="Science">
        <title>The Paleozoic origin of enzymatic lignin decomposition reconstructed from 31 fungal genomes.</title>
        <authorList>
            <person name="Floudas D."/>
            <person name="Binder M."/>
            <person name="Riley R."/>
            <person name="Barry K."/>
            <person name="Blanchette R.A."/>
            <person name="Henrissat B."/>
            <person name="Martinez A.T."/>
            <person name="Otillar R."/>
            <person name="Spatafora J.W."/>
            <person name="Yadav J.S."/>
            <person name="Aerts A."/>
            <person name="Benoit I."/>
            <person name="Boyd A."/>
            <person name="Carlson A."/>
            <person name="Copeland A."/>
            <person name="Coutinho P.M."/>
            <person name="de Vries R.P."/>
            <person name="Ferreira P."/>
            <person name="Findley K."/>
            <person name="Foster B."/>
            <person name="Gaskell J."/>
            <person name="Glotzer D."/>
            <person name="Gorecki P."/>
            <person name="Heitman J."/>
            <person name="Hesse C."/>
            <person name="Hori C."/>
            <person name="Igarashi K."/>
            <person name="Jurgens J.A."/>
            <person name="Kallen N."/>
            <person name="Kersten P."/>
            <person name="Kohler A."/>
            <person name="Kuees U."/>
            <person name="Kumar T.K.A."/>
            <person name="Kuo A."/>
            <person name="LaButti K."/>
            <person name="Larrondo L.F."/>
            <person name="Lindquist E."/>
            <person name="Ling A."/>
            <person name="Lombard V."/>
            <person name="Lucas S."/>
            <person name="Lundell T."/>
            <person name="Martin R."/>
            <person name="McLaughlin D.J."/>
            <person name="Morgenstern I."/>
            <person name="Morin E."/>
            <person name="Murat C."/>
            <person name="Nagy L.G."/>
            <person name="Nolan M."/>
            <person name="Ohm R.A."/>
            <person name="Patyshakuliyeva A."/>
            <person name="Rokas A."/>
            <person name="Ruiz-Duenas F.J."/>
            <person name="Sabat G."/>
            <person name="Salamov A."/>
            <person name="Samejima M."/>
            <person name="Schmutz J."/>
            <person name="Slot J.C."/>
            <person name="St John F."/>
            <person name="Stenlid J."/>
            <person name="Sun H."/>
            <person name="Sun S."/>
            <person name="Syed K."/>
            <person name="Tsang A."/>
            <person name="Wiebenga A."/>
            <person name="Young D."/>
            <person name="Pisabarro A."/>
            <person name="Eastwood D.C."/>
            <person name="Martin F."/>
            <person name="Cullen D."/>
            <person name="Grigoriev I.V."/>
            <person name="Hibbett D.S."/>
        </authorList>
    </citation>
    <scope>NUCLEOTIDE SEQUENCE [LARGE SCALE GENOMIC DNA]</scope>
    <source>
        <strain evidence="3">RWD-64-598 SS2</strain>
    </source>
</reference>
<protein>
    <submittedName>
        <fullName evidence="2">NAD(P)-binding protein</fullName>
    </submittedName>
</protein>